<feature type="transmembrane region" description="Helical" evidence="5">
    <location>
        <begin position="168"/>
        <end position="187"/>
    </location>
</feature>
<dbReference type="SUPFAM" id="SSF48652">
    <property type="entry name" value="Tetraspanin"/>
    <property type="match status" value="1"/>
</dbReference>
<dbReference type="Pfam" id="PF00335">
    <property type="entry name" value="Tetraspanin"/>
    <property type="match status" value="1"/>
</dbReference>
<dbReference type="InterPro" id="IPR008952">
    <property type="entry name" value="Tetraspanin_EC2_sf"/>
</dbReference>
<dbReference type="Gene3D" id="1.10.1450.10">
    <property type="entry name" value="Tetraspanin"/>
    <property type="match status" value="1"/>
</dbReference>
<evidence type="ECO:0000256" key="5">
    <source>
        <dbReference type="SAM" id="Phobius"/>
    </source>
</evidence>
<dbReference type="AlphaFoldDB" id="A0A915Q3L6"/>
<keyword evidence="6" id="KW-1185">Reference proteome</keyword>
<sequence>MLEHQKLITITVAVGLNSPEVSSTLIAGTAALLKDDPQKFMHTVDDVQRTMQCCGFAGNHKEWTLDRTVHYFDPIEDESKVMLDDEAKNIWQPQNEEEKRNSAPLSCCSDNKKRCSKKRMYQQGCFKKLSRGIVWLMDSVGVVLVVKLMLSVLQEVMLTYVAVDSRKISTATTIGLIATWLIIAVKVKEMPKVLN</sequence>
<dbReference type="WBParaSite" id="sdigi.contig89.g4035.t1">
    <property type="protein sequence ID" value="sdigi.contig89.g4035.t1"/>
    <property type="gene ID" value="sdigi.contig89.g4035"/>
</dbReference>
<keyword evidence="3 5" id="KW-1133">Transmembrane helix</keyword>
<evidence type="ECO:0000256" key="3">
    <source>
        <dbReference type="ARBA" id="ARBA00022989"/>
    </source>
</evidence>
<protein>
    <submittedName>
        <fullName evidence="7">Uncharacterized protein</fullName>
    </submittedName>
</protein>
<dbReference type="Proteomes" id="UP000887581">
    <property type="component" value="Unplaced"/>
</dbReference>
<evidence type="ECO:0000313" key="7">
    <source>
        <dbReference type="WBParaSite" id="sdigi.contig89.g4035.t1"/>
    </source>
</evidence>
<keyword evidence="2 5" id="KW-0812">Transmembrane</keyword>
<feature type="transmembrane region" description="Helical" evidence="5">
    <location>
        <begin position="133"/>
        <end position="153"/>
    </location>
</feature>
<dbReference type="InterPro" id="IPR018499">
    <property type="entry name" value="Tetraspanin/Peripherin"/>
</dbReference>
<evidence type="ECO:0000256" key="1">
    <source>
        <dbReference type="ARBA" id="ARBA00004141"/>
    </source>
</evidence>
<comment type="subcellular location">
    <subcellularLocation>
        <location evidence="1">Membrane</location>
        <topology evidence="1">Multi-pass membrane protein</topology>
    </subcellularLocation>
</comment>
<organism evidence="6 7">
    <name type="scientific">Setaria digitata</name>
    <dbReference type="NCBI Taxonomy" id="48799"/>
    <lineage>
        <taxon>Eukaryota</taxon>
        <taxon>Metazoa</taxon>
        <taxon>Ecdysozoa</taxon>
        <taxon>Nematoda</taxon>
        <taxon>Chromadorea</taxon>
        <taxon>Rhabditida</taxon>
        <taxon>Spirurina</taxon>
        <taxon>Spiruromorpha</taxon>
        <taxon>Filarioidea</taxon>
        <taxon>Setariidae</taxon>
        <taxon>Setaria</taxon>
    </lineage>
</organism>
<evidence type="ECO:0000256" key="2">
    <source>
        <dbReference type="ARBA" id="ARBA00022692"/>
    </source>
</evidence>
<reference evidence="7" key="1">
    <citation type="submission" date="2022-11" db="UniProtKB">
        <authorList>
            <consortium name="WormBaseParasite"/>
        </authorList>
    </citation>
    <scope>IDENTIFICATION</scope>
</reference>
<proteinExistence type="predicted"/>
<accession>A0A915Q3L6</accession>
<dbReference type="GO" id="GO:0016020">
    <property type="term" value="C:membrane"/>
    <property type="evidence" value="ECO:0007669"/>
    <property type="project" value="UniProtKB-SubCell"/>
</dbReference>
<name>A0A915Q3L6_9BILA</name>
<keyword evidence="4 5" id="KW-0472">Membrane</keyword>
<evidence type="ECO:0000313" key="6">
    <source>
        <dbReference type="Proteomes" id="UP000887581"/>
    </source>
</evidence>
<evidence type="ECO:0000256" key="4">
    <source>
        <dbReference type="ARBA" id="ARBA00023136"/>
    </source>
</evidence>